<dbReference type="InterPro" id="IPR035992">
    <property type="entry name" value="Ricin_B-like_lectins"/>
</dbReference>
<feature type="signal peptide" evidence="2">
    <location>
        <begin position="1"/>
        <end position="37"/>
    </location>
</feature>
<evidence type="ECO:0000256" key="2">
    <source>
        <dbReference type="SAM" id="SignalP"/>
    </source>
</evidence>
<gene>
    <name evidence="4" type="ORF">JOF53_007299</name>
</gene>
<feature type="chain" id="PRO_5045835904" description="Ricin B lectin domain-containing protein" evidence="2">
    <location>
        <begin position="38"/>
        <end position="1123"/>
    </location>
</feature>
<dbReference type="Proteomes" id="UP001519363">
    <property type="component" value="Unassembled WGS sequence"/>
</dbReference>
<keyword evidence="5" id="KW-1185">Reference proteome</keyword>
<evidence type="ECO:0000256" key="1">
    <source>
        <dbReference type="SAM" id="MobiDB-lite"/>
    </source>
</evidence>
<dbReference type="EMBL" id="JAGIOO010000001">
    <property type="protein sequence ID" value="MBP2478427.1"/>
    <property type="molecule type" value="Genomic_DNA"/>
</dbReference>
<dbReference type="PROSITE" id="PS50231">
    <property type="entry name" value="RICIN_B_LECTIN"/>
    <property type="match status" value="1"/>
</dbReference>
<dbReference type="RefSeq" id="WP_209707549.1">
    <property type="nucleotide sequence ID" value="NZ_JAGIOO010000001.1"/>
</dbReference>
<dbReference type="CDD" id="cd00161">
    <property type="entry name" value="beta-trefoil_Ricin-like"/>
    <property type="match status" value="1"/>
</dbReference>
<dbReference type="Pfam" id="PF14200">
    <property type="entry name" value="RicinB_lectin_2"/>
    <property type="match status" value="1"/>
</dbReference>
<comment type="caution">
    <text evidence="4">The sequence shown here is derived from an EMBL/GenBank/DDBJ whole genome shotgun (WGS) entry which is preliminary data.</text>
</comment>
<sequence>MRTPRRAAPRTSAPRRTALCVLAAAALLPAAVPAAQAAPPRPAPVDQAAIDPGKREELLGKGWQASGDRLWTTSGDSTGLHLLVAEARTGYAWRTAATLNQPGVEADQWIGNVCLTGSGRRAVVVYAPRTYTNDEQLTSRGGFTAVVDLDGGAVTRLPVRTSLAYFNPGCGAGETAALTQEGHEDLGRTGVLTVDAASGKLSPRTELDNQVTSATPLDGGFVVADRVGLLKVGADGRKKRLVADSGGVPSHVAADAGGGVVFLDRDNGTARVRRVLPGSAPVTLATGQPGELGLTHSGGRAFVTGRPATVAALPATVTRLDAPADALVSTKGATAVTGVELVRGDRDPRGALPVRIQGRSLRTGKALDFTVDPGATLTPRWDERTDDPDRVCSVPRNDVALQVYQPKPKQVEWAADQAVKGALDVRRMDNWRGNGINGYAVKDFFPKPKLSTGGEVPAQILLGVLGQESNLWQASKYTLPGELGNPLIGNYYGADVYNADPGDDWTIRWDKADCGYGVSQMTDGMRLPGKPKPDKPNDKPKSRPVQVAIATDYAANVAAGLELLGTKWNELQAQGMTLNNNDPARIENWFYTVWAYNSGFHPRGEAGANGAWGLGWLNNPVNPRYPAGRPNFGANPKDYAKPQQWPYPEKVLGFAANPPAGFEAPGVEVPFFRAAWWNGAEGDENTPGTAKYNRRTARPEAKWFCEMSEDCHLGQAWKPTAPEVADEPAGPCAHVNAAGQYDLKCWVHHPVTWKADCARDCGREFIRYDPGFAEPEDGTSHAPRCDMAGVLREAHVIDNRPDDEAPRRDRTCKDGIRRNAGTFNLTFGRNALGQESGKIDLHQLGSGFGGHHWMSHNRIPNADERPGEVKGTWAFEPVIDGLARVLVFLPAHLDSGRTKVGFGYYTVETANGPVRVRLNLRGSGDRWVSLGEFSFFGKPKVHLTTMSEGAEYAGTEVAFDAVAVQPLIGETGSPYRAQIRHIANWCLVPERMDATVHGLTEVRTCTPWMANTWVFKQVEGGGPGALPVYQIIDRGSGECLEAQNGSTAVGASARIWACGPGNNFQLWTGVTVGNGQPAQAIRNKETGMCLHTEPKGETGLWVVQKPCDGPEVGDSKLWVLDMR</sequence>
<name>A0ABS5AQ98_9PSEU</name>
<evidence type="ECO:0000259" key="3">
    <source>
        <dbReference type="Pfam" id="PF14200"/>
    </source>
</evidence>
<feature type="region of interest" description="Disordered" evidence="1">
    <location>
        <begin position="522"/>
        <end position="543"/>
    </location>
</feature>
<dbReference type="Gene3D" id="2.80.10.50">
    <property type="match status" value="1"/>
</dbReference>
<dbReference type="InterPro" id="IPR000772">
    <property type="entry name" value="Ricin_B_lectin"/>
</dbReference>
<accession>A0ABS5AQ98</accession>
<keyword evidence="2" id="KW-0732">Signal</keyword>
<evidence type="ECO:0000313" key="4">
    <source>
        <dbReference type="EMBL" id="MBP2478427.1"/>
    </source>
</evidence>
<dbReference type="SUPFAM" id="SSF63825">
    <property type="entry name" value="YWTD domain"/>
    <property type="match status" value="1"/>
</dbReference>
<dbReference type="PROSITE" id="PS51318">
    <property type="entry name" value="TAT"/>
    <property type="match status" value="1"/>
</dbReference>
<evidence type="ECO:0000313" key="5">
    <source>
        <dbReference type="Proteomes" id="UP001519363"/>
    </source>
</evidence>
<proteinExistence type="predicted"/>
<protein>
    <recommendedName>
        <fullName evidence="3">Ricin B lectin domain-containing protein</fullName>
    </recommendedName>
</protein>
<reference evidence="4 5" key="1">
    <citation type="submission" date="2021-03" db="EMBL/GenBank/DDBJ databases">
        <title>Sequencing the genomes of 1000 actinobacteria strains.</title>
        <authorList>
            <person name="Klenk H.-P."/>
        </authorList>
    </citation>
    <scope>NUCLEOTIDE SEQUENCE [LARGE SCALE GENOMIC DNA]</scope>
    <source>
        <strain evidence="4 5">DSM 44580</strain>
    </source>
</reference>
<feature type="domain" description="Ricin B lectin" evidence="3">
    <location>
        <begin position="1012"/>
        <end position="1093"/>
    </location>
</feature>
<feature type="compositionally biased region" description="Basic and acidic residues" evidence="1">
    <location>
        <begin position="531"/>
        <end position="541"/>
    </location>
</feature>
<dbReference type="InterPro" id="IPR006311">
    <property type="entry name" value="TAT_signal"/>
</dbReference>
<dbReference type="SUPFAM" id="SSF50370">
    <property type="entry name" value="Ricin B-like lectins"/>
    <property type="match status" value="1"/>
</dbReference>
<organism evidence="4 5">
    <name type="scientific">Crossiella equi</name>
    <dbReference type="NCBI Taxonomy" id="130796"/>
    <lineage>
        <taxon>Bacteria</taxon>
        <taxon>Bacillati</taxon>
        <taxon>Actinomycetota</taxon>
        <taxon>Actinomycetes</taxon>
        <taxon>Pseudonocardiales</taxon>
        <taxon>Pseudonocardiaceae</taxon>
        <taxon>Crossiella</taxon>
    </lineage>
</organism>